<protein>
    <submittedName>
        <fullName evidence="1">Uncharacterized protein</fullName>
    </submittedName>
</protein>
<dbReference type="GeneTree" id="ENSGT00990000205057"/>
<accession>A0AAY4CD09</accession>
<evidence type="ECO:0000313" key="1">
    <source>
        <dbReference type="Ensembl" id="ENSDCDP00010030982.1"/>
    </source>
</evidence>
<reference evidence="1" key="3">
    <citation type="submission" date="2025-09" db="UniProtKB">
        <authorList>
            <consortium name="Ensembl"/>
        </authorList>
    </citation>
    <scope>IDENTIFICATION</scope>
</reference>
<dbReference type="Ensembl" id="ENSDCDT00010038373.1">
    <property type="protein sequence ID" value="ENSDCDP00010030982.1"/>
    <property type="gene ID" value="ENSDCDG00010019789.1"/>
</dbReference>
<name>A0AAY4CD09_9TELE</name>
<dbReference type="Proteomes" id="UP000694580">
    <property type="component" value="Chromosome 13"/>
</dbReference>
<reference evidence="1" key="2">
    <citation type="submission" date="2025-08" db="UniProtKB">
        <authorList>
            <consortium name="Ensembl"/>
        </authorList>
    </citation>
    <scope>IDENTIFICATION</scope>
</reference>
<dbReference type="PANTHER" id="PTHR14636">
    <property type="entry name" value="TPA-INDUCED TRANSMEMBRANE PROTEIN"/>
    <property type="match status" value="1"/>
</dbReference>
<reference evidence="1 2" key="1">
    <citation type="submission" date="2020-06" db="EMBL/GenBank/DDBJ databases">
        <authorList>
            <consortium name="Wellcome Sanger Institute Data Sharing"/>
        </authorList>
    </citation>
    <scope>NUCLEOTIDE SEQUENCE [LARGE SCALE GENOMIC DNA]</scope>
</reference>
<dbReference type="InterPro" id="IPR033223">
    <property type="entry name" value="TTMP"/>
</dbReference>
<dbReference type="PANTHER" id="PTHR14636:SF1">
    <property type="entry name" value="TPA-INDUCED TRANSMEMBRANE PROTEIN"/>
    <property type="match status" value="1"/>
</dbReference>
<organism evidence="1 2">
    <name type="scientific">Denticeps clupeoides</name>
    <name type="common">denticle herring</name>
    <dbReference type="NCBI Taxonomy" id="299321"/>
    <lineage>
        <taxon>Eukaryota</taxon>
        <taxon>Metazoa</taxon>
        <taxon>Chordata</taxon>
        <taxon>Craniata</taxon>
        <taxon>Vertebrata</taxon>
        <taxon>Euteleostomi</taxon>
        <taxon>Actinopterygii</taxon>
        <taxon>Neopterygii</taxon>
        <taxon>Teleostei</taxon>
        <taxon>Clupei</taxon>
        <taxon>Clupeiformes</taxon>
        <taxon>Denticipitoidei</taxon>
        <taxon>Denticipitidae</taxon>
        <taxon>Denticeps</taxon>
    </lineage>
</organism>
<proteinExistence type="predicted"/>
<evidence type="ECO:0000313" key="2">
    <source>
        <dbReference type="Proteomes" id="UP000694580"/>
    </source>
</evidence>
<keyword evidence="2" id="KW-1185">Reference proteome</keyword>
<sequence>MITNGSERRADPGIPGWKCPSNSLCPLCPQLNHVFQSSAALGRYFNQSRTASRKGDVVQFCLHFHMPVDSARLVNFTLSLEMVSNVLLQHLYDRGFEEADRLKLDPASLSMEDLLKHFKVT</sequence>
<dbReference type="AlphaFoldDB" id="A0AAY4CD09"/>